<dbReference type="SUPFAM" id="SSF47175">
    <property type="entry name" value="Cytochromes"/>
    <property type="match status" value="1"/>
</dbReference>
<dbReference type="AlphaFoldDB" id="A0A142BPJ4"/>
<proteinExistence type="predicted"/>
<dbReference type="GO" id="GO:0005506">
    <property type="term" value="F:iron ion binding"/>
    <property type="evidence" value="ECO:0007669"/>
    <property type="project" value="InterPro"/>
</dbReference>
<name>A0A142BPJ4_9HYPH</name>
<dbReference type="Pfam" id="PF01322">
    <property type="entry name" value="Cytochrom_C_2"/>
    <property type="match status" value="1"/>
</dbReference>
<dbReference type="EMBL" id="KU140623">
    <property type="protein sequence ID" value="AMP35002.1"/>
    <property type="molecule type" value="Genomic_DNA"/>
</dbReference>
<evidence type="ECO:0000313" key="1">
    <source>
        <dbReference type="EMBL" id="AMP35002.1"/>
    </source>
</evidence>
<dbReference type="GO" id="GO:0020037">
    <property type="term" value="F:heme binding"/>
    <property type="evidence" value="ECO:0007669"/>
    <property type="project" value="InterPro"/>
</dbReference>
<dbReference type="Gene3D" id="1.20.120.10">
    <property type="entry name" value="Cytochrome c/b562"/>
    <property type="match status" value="1"/>
</dbReference>
<dbReference type="PROSITE" id="PS51009">
    <property type="entry name" value="CYTCII"/>
    <property type="match status" value="1"/>
</dbReference>
<dbReference type="GO" id="GO:0022900">
    <property type="term" value="P:electron transport chain"/>
    <property type="evidence" value="ECO:0007669"/>
    <property type="project" value="InterPro"/>
</dbReference>
<organism evidence="1">
    <name type="scientific">Sinorhizobium sp. M14</name>
    <dbReference type="NCBI Taxonomy" id="430451"/>
    <lineage>
        <taxon>Bacteria</taxon>
        <taxon>Pseudomonadati</taxon>
        <taxon>Pseudomonadota</taxon>
        <taxon>Alphaproteobacteria</taxon>
        <taxon>Hyphomicrobiales</taxon>
        <taxon>Rhizobiaceae</taxon>
        <taxon>Sinorhizobium/Ensifer group</taxon>
        <taxon>Sinorhizobium</taxon>
    </lineage>
</organism>
<protein>
    <submittedName>
        <fullName evidence="1">Putative cytochrome c-like protein</fullName>
    </submittedName>
</protein>
<geneLocation type="plasmid" evidence="1">
    <name>pSinB</name>
</geneLocation>
<sequence length="221" mass="23678">MRLQHAFWPPVSFSAWRSAFTCGETTCSLPPICGPHLMGAASATGTTRNNCNQDGRQFPCTRSTSPKVAERQQDRKAMAAAAKGIDAMFKGASRYDAKAFKTAVETIRIHSGERLSVLFEAPVIVEGSKASASIEADRPTFDKLAAELGAYASALSVAADRNPAVLAPDMRMEGGDVMMGGPLAKRKAAAPDPMKMPAEHAFHMMLQTCTSCHAKFRVKGE</sequence>
<dbReference type="GO" id="GO:0009055">
    <property type="term" value="F:electron transfer activity"/>
    <property type="evidence" value="ECO:0007669"/>
    <property type="project" value="InterPro"/>
</dbReference>
<dbReference type="InterPro" id="IPR002321">
    <property type="entry name" value="Cyt_c_II"/>
</dbReference>
<dbReference type="InterPro" id="IPR010980">
    <property type="entry name" value="Cyt_c/b562"/>
</dbReference>
<gene>
    <name evidence="1" type="ORF">pSinB_139</name>
</gene>
<accession>A0A142BPJ4</accession>
<reference evidence="1" key="1">
    <citation type="submission" date="2015-11" db="EMBL/GenBank/DDBJ databases">
        <title>Molecular characterization of pSinB plasmid of arsenite oxidizing, metalotolerant Sinorhizobium sp. M14 - insight into the heavy metal resistome of sinorhizobial extrachromosomal replicons.</title>
        <authorList>
            <person name="Romaniuk K."/>
            <person name="Decewicz P."/>
            <person name="Mielnicki S."/>
            <person name="Sklodowska A."/>
            <person name="Dziewit L."/>
            <person name="Drewniak L."/>
        </authorList>
    </citation>
    <scope>NUCLEOTIDE SEQUENCE</scope>
    <source>
        <strain evidence="1">M14</strain>
        <plasmid evidence="1">pSinB</plasmid>
    </source>
</reference>
<keyword evidence="1" id="KW-0614">Plasmid</keyword>